<dbReference type="PhylomeDB" id="B2IZE4"/>
<dbReference type="GO" id="GO:0005524">
    <property type="term" value="F:ATP binding"/>
    <property type="evidence" value="ECO:0007669"/>
    <property type="project" value="UniProtKB-KW"/>
</dbReference>
<evidence type="ECO:0000256" key="3">
    <source>
        <dbReference type="ARBA" id="ARBA00022614"/>
    </source>
</evidence>
<evidence type="ECO:0000256" key="8">
    <source>
        <dbReference type="ARBA" id="ARBA00022840"/>
    </source>
</evidence>
<dbReference type="PROSITE" id="PS51424">
    <property type="entry name" value="ROC"/>
    <property type="match status" value="1"/>
</dbReference>
<dbReference type="SMART" id="SM00365">
    <property type="entry name" value="LRR_SD22"/>
    <property type="match status" value="7"/>
</dbReference>
<comment type="catalytic activity">
    <reaction evidence="10">
        <text>L-threonyl-[protein] + ATP = O-phospho-L-threonyl-[protein] + ADP + H(+)</text>
        <dbReference type="Rhea" id="RHEA:46608"/>
        <dbReference type="Rhea" id="RHEA-COMP:11060"/>
        <dbReference type="Rhea" id="RHEA-COMP:11605"/>
        <dbReference type="ChEBI" id="CHEBI:15378"/>
        <dbReference type="ChEBI" id="CHEBI:30013"/>
        <dbReference type="ChEBI" id="CHEBI:30616"/>
        <dbReference type="ChEBI" id="CHEBI:61977"/>
        <dbReference type="ChEBI" id="CHEBI:456216"/>
        <dbReference type="EC" id="2.7.11.1"/>
    </reaction>
</comment>
<evidence type="ECO:0000313" key="14">
    <source>
        <dbReference type="Proteomes" id="UP000001191"/>
    </source>
</evidence>
<dbReference type="InterPro" id="IPR027417">
    <property type="entry name" value="P-loop_NTPase"/>
</dbReference>
<dbReference type="GO" id="GO:0004674">
    <property type="term" value="F:protein serine/threonine kinase activity"/>
    <property type="evidence" value="ECO:0007669"/>
    <property type="project" value="UniProtKB-KW"/>
</dbReference>
<evidence type="ECO:0000256" key="10">
    <source>
        <dbReference type="ARBA" id="ARBA00047899"/>
    </source>
</evidence>
<dbReference type="KEGG" id="npu:Npun_R6524"/>
<dbReference type="Gene3D" id="3.30.310.200">
    <property type="match status" value="1"/>
</dbReference>
<dbReference type="InterPro" id="IPR001611">
    <property type="entry name" value="Leu-rich_rpt"/>
</dbReference>
<dbReference type="Gene3D" id="3.40.50.300">
    <property type="entry name" value="P-loop containing nucleotide triphosphate hydrolases"/>
    <property type="match status" value="1"/>
</dbReference>
<reference evidence="13 14" key="2">
    <citation type="journal article" date="2013" name="Plant Physiol.">
        <title>A Nostoc punctiforme Sugar Transporter Necessary to Establish a Cyanobacterium-Plant Symbiosis.</title>
        <authorList>
            <person name="Ekman M."/>
            <person name="Picossi S."/>
            <person name="Campbell E.L."/>
            <person name="Meeks J.C."/>
            <person name="Flores E."/>
        </authorList>
    </citation>
    <scope>NUCLEOTIDE SEQUENCE [LARGE SCALE GENOMIC DNA]</scope>
    <source>
        <strain evidence="14">ATCC 29133 / PCC 73102</strain>
    </source>
</reference>
<dbReference type="OrthoDB" id="459949at2"/>
<dbReference type="eggNOG" id="COG4886">
    <property type="taxonomic scope" value="Bacteria"/>
</dbReference>
<dbReference type="SUPFAM" id="SSF52540">
    <property type="entry name" value="P-loop containing nucleoside triphosphate hydrolases"/>
    <property type="match status" value="1"/>
</dbReference>
<protein>
    <recommendedName>
        <fullName evidence="1">non-specific serine/threonine protein kinase</fullName>
        <ecNumber evidence="1">2.7.11.1</ecNumber>
    </recommendedName>
</protein>
<evidence type="ECO:0000256" key="5">
    <source>
        <dbReference type="ARBA" id="ARBA00022737"/>
    </source>
</evidence>
<dbReference type="InterPro" id="IPR020859">
    <property type="entry name" value="ROC"/>
</dbReference>
<comment type="catalytic activity">
    <reaction evidence="11">
        <text>L-seryl-[protein] + ATP = O-phospho-L-seryl-[protein] + ADP + H(+)</text>
        <dbReference type="Rhea" id="RHEA:17989"/>
        <dbReference type="Rhea" id="RHEA-COMP:9863"/>
        <dbReference type="Rhea" id="RHEA-COMP:11604"/>
        <dbReference type="ChEBI" id="CHEBI:15378"/>
        <dbReference type="ChEBI" id="CHEBI:29999"/>
        <dbReference type="ChEBI" id="CHEBI:30616"/>
        <dbReference type="ChEBI" id="CHEBI:83421"/>
        <dbReference type="ChEBI" id="CHEBI:456216"/>
        <dbReference type="EC" id="2.7.11.1"/>
    </reaction>
</comment>
<dbReference type="Gene3D" id="1.10.10.2200">
    <property type="match status" value="1"/>
</dbReference>
<proteinExistence type="predicted"/>
<dbReference type="STRING" id="63737.Npun_R6524"/>
<evidence type="ECO:0000256" key="4">
    <source>
        <dbReference type="ARBA" id="ARBA00022679"/>
    </source>
</evidence>
<dbReference type="InterPro" id="IPR032171">
    <property type="entry name" value="COR-A"/>
</dbReference>
<keyword evidence="9" id="KW-0342">GTP-binding</keyword>
<dbReference type="InterPro" id="IPR055414">
    <property type="entry name" value="LRR_R13L4/SHOC2-like"/>
</dbReference>
<keyword evidence="14" id="KW-1185">Reference proteome</keyword>
<dbReference type="PROSITE" id="PS51450">
    <property type="entry name" value="LRR"/>
    <property type="match status" value="7"/>
</dbReference>
<keyword evidence="7" id="KW-0418">Kinase</keyword>
<dbReference type="InterPro" id="IPR050216">
    <property type="entry name" value="LRR_domain-containing"/>
</dbReference>
<keyword evidence="3" id="KW-0433">Leucine-rich repeat</keyword>
<dbReference type="AlphaFoldDB" id="B2IZE4"/>
<dbReference type="Pfam" id="PF13855">
    <property type="entry name" value="LRR_8"/>
    <property type="match status" value="2"/>
</dbReference>
<name>B2IZE4_NOSP7</name>
<dbReference type="Proteomes" id="UP000001191">
    <property type="component" value="Chromosome"/>
</dbReference>
<evidence type="ECO:0000256" key="2">
    <source>
        <dbReference type="ARBA" id="ARBA00022527"/>
    </source>
</evidence>
<keyword evidence="5" id="KW-0677">Repeat</keyword>
<evidence type="ECO:0000256" key="7">
    <source>
        <dbReference type="ARBA" id="ARBA00022777"/>
    </source>
</evidence>
<dbReference type="PANTHER" id="PTHR48051:SF54">
    <property type="entry name" value="LEUCINE-RICH REPEAT-CONTAINING PROTEIN"/>
    <property type="match status" value="1"/>
</dbReference>
<dbReference type="GO" id="GO:0005737">
    <property type="term" value="C:cytoplasm"/>
    <property type="evidence" value="ECO:0007669"/>
    <property type="project" value="TreeGrafter"/>
</dbReference>
<dbReference type="PRINTS" id="PR00019">
    <property type="entry name" value="LEURICHRPT"/>
</dbReference>
<dbReference type="SMART" id="SM00364">
    <property type="entry name" value="LRR_BAC"/>
    <property type="match status" value="9"/>
</dbReference>
<dbReference type="Pfam" id="PF16095">
    <property type="entry name" value="COR-A"/>
    <property type="match status" value="1"/>
</dbReference>
<dbReference type="Gene3D" id="1.10.10.10">
    <property type="entry name" value="Winged helix-like DNA-binding domain superfamily/Winged helix DNA-binding domain"/>
    <property type="match status" value="1"/>
</dbReference>
<reference evidence="14" key="1">
    <citation type="submission" date="2008-04" db="EMBL/GenBank/DDBJ databases">
        <title>Complete sequence of chromosome of Nostoc punctiforme ATCC 29133.</title>
        <authorList>
            <consortium name="US DOE Joint Genome Institute"/>
            <person name="Copeland A."/>
            <person name="Lucas S."/>
            <person name="Lapidus A."/>
            <person name="Glavina del Rio T."/>
            <person name="Dalin E."/>
            <person name="Tice H."/>
            <person name="Pitluck S."/>
            <person name="Chain P."/>
            <person name="Malfatti S."/>
            <person name="Shin M."/>
            <person name="Vergez L."/>
            <person name="Schmutz J."/>
            <person name="Larimer F."/>
            <person name="Land M."/>
            <person name="Hauser L."/>
            <person name="Kyrpides N."/>
            <person name="Kim E."/>
            <person name="Meeks J.C."/>
            <person name="Elhai J."/>
            <person name="Campbell E.L."/>
            <person name="Thiel T."/>
            <person name="Longmire J."/>
            <person name="Potts M."/>
            <person name="Atlas R."/>
        </authorList>
    </citation>
    <scope>NUCLEOTIDE SEQUENCE [LARGE SCALE GENOMIC DNA]</scope>
    <source>
        <strain evidence="14">ATCC 29133 / PCC 73102</strain>
    </source>
</reference>
<evidence type="ECO:0000256" key="11">
    <source>
        <dbReference type="ARBA" id="ARBA00048679"/>
    </source>
</evidence>
<dbReference type="Gene3D" id="3.80.10.10">
    <property type="entry name" value="Ribonuclease Inhibitor"/>
    <property type="match status" value="3"/>
</dbReference>
<dbReference type="eggNOG" id="COG1100">
    <property type="taxonomic scope" value="Bacteria"/>
</dbReference>
<dbReference type="EC" id="2.7.11.1" evidence="1"/>
<dbReference type="HOGENOM" id="CLU_006878_0_0_3"/>
<dbReference type="RefSeq" id="WP_012412722.1">
    <property type="nucleotide sequence ID" value="NC_010628.1"/>
</dbReference>
<dbReference type="EnsemblBacteria" id="ACC84786">
    <property type="protein sequence ID" value="ACC84786"/>
    <property type="gene ID" value="Npun_R6524"/>
</dbReference>
<keyword evidence="2" id="KW-0723">Serine/threonine-protein kinase</keyword>
<dbReference type="InterPro" id="IPR036388">
    <property type="entry name" value="WH-like_DNA-bd_sf"/>
</dbReference>
<keyword evidence="4" id="KW-0808">Transferase</keyword>
<dbReference type="Pfam" id="PF08477">
    <property type="entry name" value="Roc"/>
    <property type="match status" value="1"/>
</dbReference>
<dbReference type="EMBL" id="CP001037">
    <property type="protein sequence ID" value="ACC84786.1"/>
    <property type="molecule type" value="Genomic_DNA"/>
</dbReference>
<dbReference type="InterPro" id="IPR032675">
    <property type="entry name" value="LRR_dom_sf"/>
</dbReference>
<dbReference type="SUPFAM" id="SSF52058">
    <property type="entry name" value="L domain-like"/>
    <property type="match status" value="1"/>
</dbReference>
<dbReference type="Pfam" id="PF25497">
    <property type="entry name" value="COR-B"/>
    <property type="match status" value="1"/>
</dbReference>
<feature type="domain" description="Roc" evidence="12">
    <location>
        <begin position="360"/>
        <end position="539"/>
    </location>
</feature>
<gene>
    <name evidence="13" type="ordered locus">Npun_R6524</name>
</gene>
<organism evidence="13 14">
    <name type="scientific">Nostoc punctiforme (strain ATCC 29133 / PCC 73102)</name>
    <dbReference type="NCBI Taxonomy" id="63737"/>
    <lineage>
        <taxon>Bacteria</taxon>
        <taxon>Bacillati</taxon>
        <taxon>Cyanobacteriota</taxon>
        <taxon>Cyanophyceae</taxon>
        <taxon>Nostocales</taxon>
        <taxon>Nostocaceae</taxon>
        <taxon>Nostoc</taxon>
    </lineage>
</organism>
<evidence type="ECO:0000256" key="6">
    <source>
        <dbReference type="ARBA" id="ARBA00022741"/>
    </source>
</evidence>
<dbReference type="Pfam" id="PF23598">
    <property type="entry name" value="LRR_14"/>
    <property type="match status" value="1"/>
</dbReference>
<evidence type="ECO:0000256" key="1">
    <source>
        <dbReference type="ARBA" id="ARBA00012513"/>
    </source>
</evidence>
<evidence type="ECO:0000313" key="13">
    <source>
        <dbReference type="EMBL" id="ACC84786.1"/>
    </source>
</evidence>
<keyword evidence="6" id="KW-0547">Nucleotide-binding</keyword>
<dbReference type="InterPro" id="IPR057263">
    <property type="entry name" value="COR-B"/>
</dbReference>
<evidence type="ECO:0000259" key="12">
    <source>
        <dbReference type="PROSITE" id="PS51424"/>
    </source>
</evidence>
<sequence length="1124" mass="127468">MARDKAYQKAEQRIEKARQEGAIELDLSKIELTEIPEAIASLTQLQQLDLSRNQVTQLPEAIASLTQLQTLDLSNNKLTQLPEAIASLARLQRLDLSNNQLTELPEAIASLAQLQELNLRNNQLTELPEAIASLTRLQRLDLSNNQLTELPEAIASLTQLQSFDLSHNELTELPNSLSRLLYLEIFDCGSNLLRQVPSVIKELKGLKELYIYANDLEVIPSWICDLHVLEILSIGGNQISELPKSLDKLQSLEFIILGADDGGNPLSKLPPCIQRIKQIRRIWANNCELHFLPDWLNEFPQLEELYLGSNCLTDLPASLGQLPHLDDIQLDHNPLNPDLAAAYEQGTEAVLQYLRARSEAQVTLNEAKLILIGEGEVGKSCLLGALRGDEWEDGRPTTHGIEIKSVIVTDPDSGTEISLNGWDFGGQRVYRPTHQLFFSAPAVYLVIWKPREGPQQGFVKEWITLIKNREPDAKVLVVATHGGPGQRQPDIDRQEILDQFGKDTVIDFFHVDSKPNQDTTDCAGLAELKDTIARVAASLPEMGRSVPAKWQQVRETLQTSDKAYLPYDDVITICAEQGIDEEQAELFLRISHILGHFIHYHYDPTLRDIVILKPDWLAKAISFVLDDETTRKRNGLVEFKHLSQLWSHPPFAGEEGYPPKLHPIFLRLMERFDLSYKVVFDPSETSNTSLIAQLVPDTRPEPLPNWGEQPEAGDRQQVQICRIVDSRGQFAVAEGLFYQLIVRLHKYSLGRANYENSIHWQRGLMLDNDYNGRALLEYVGTDVKITVRAAYPERFLSYLTEEIKWLVENFWEGLRCNVMVPCIETCGMNAPGNGLFEVQKLIESKKKNRHEFPCPISGCGEWQNIDQLLNNAPTAQPPSQEIGIEQFRYIVKDELNVIRKDLVMYDRLDQARFQVLSQEQRTILSQVDQQFAELMQMLTDEAKDGPRLFSFKPIEPGFFDRPKWISAKFQLTLWCEHARQPLPALNPNDKKKGVYELDLPREWFTKAVPYLRILTGTLSLVLPVAGSATKFILDDTTYKAIEEQLDLGQKSIESTLKGSDMALAGKSKSDASFLEGDAIRAQGSILRELHTLLKEKDPSFGGLVRVQNKRREFLWVHPQFIDEY</sequence>
<dbReference type="SMART" id="SM00368">
    <property type="entry name" value="LRR_RI"/>
    <property type="match status" value="5"/>
</dbReference>
<dbReference type="PANTHER" id="PTHR48051">
    <property type="match status" value="1"/>
</dbReference>
<dbReference type="SMART" id="SM00369">
    <property type="entry name" value="LRR_TYP"/>
    <property type="match status" value="9"/>
</dbReference>
<evidence type="ECO:0000256" key="9">
    <source>
        <dbReference type="ARBA" id="ARBA00023134"/>
    </source>
</evidence>
<dbReference type="InterPro" id="IPR003591">
    <property type="entry name" value="Leu-rich_rpt_typical-subtyp"/>
</dbReference>
<keyword evidence="8" id="KW-0067">ATP-binding</keyword>
<accession>B2IZE4</accession>